<evidence type="ECO:0000313" key="2">
    <source>
        <dbReference type="EMBL" id="CCA27104.1"/>
    </source>
</evidence>
<name>F0X022_9STRA</name>
<reference evidence="2" key="2">
    <citation type="submission" date="2011-02" db="EMBL/GenBank/DDBJ databases">
        <authorList>
            <person name="MacLean D."/>
        </authorList>
    </citation>
    <scope>NUCLEOTIDE SEQUENCE</scope>
</reference>
<dbReference type="SUPFAM" id="SSF52833">
    <property type="entry name" value="Thioredoxin-like"/>
    <property type="match status" value="1"/>
</dbReference>
<dbReference type="GO" id="GO:0034599">
    <property type="term" value="P:cellular response to oxidative stress"/>
    <property type="evidence" value="ECO:0007669"/>
    <property type="project" value="TreeGrafter"/>
</dbReference>
<dbReference type="EMBL" id="FR824499">
    <property type="protein sequence ID" value="CCA27104.1"/>
    <property type="molecule type" value="Genomic_DNA"/>
</dbReference>
<dbReference type="InterPro" id="IPR014025">
    <property type="entry name" value="Glutaredoxin_subgr"/>
</dbReference>
<dbReference type="Pfam" id="PF00462">
    <property type="entry name" value="Glutaredoxin"/>
    <property type="match status" value="1"/>
</dbReference>
<dbReference type="InterPro" id="IPR002109">
    <property type="entry name" value="Glutaredoxin"/>
</dbReference>
<dbReference type="PRINTS" id="PR00160">
    <property type="entry name" value="GLUTAREDOXIN"/>
</dbReference>
<dbReference type="PANTHER" id="PTHR45694:SF18">
    <property type="entry name" value="GLUTAREDOXIN-1-RELATED"/>
    <property type="match status" value="1"/>
</dbReference>
<evidence type="ECO:0000259" key="1">
    <source>
        <dbReference type="Pfam" id="PF00462"/>
    </source>
</evidence>
<sequence length="116" mass="13218">MFRTGLRVHYTRVLQTRRLHIEPSKSFIQTLISDPKSNLVFSKTYCPYASQVKDLLNTLCINYETIELDKRDDGARIQEILTELTGQRTVPNVFLKGKHIGGCDDTLANHKAGKLI</sequence>
<dbReference type="GO" id="GO:0005737">
    <property type="term" value="C:cytoplasm"/>
    <property type="evidence" value="ECO:0007669"/>
    <property type="project" value="TreeGrafter"/>
</dbReference>
<proteinExistence type="predicted"/>
<gene>
    <name evidence="2" type="primary">AlNc14C456G11762</name>
    <name evidence="2" type="ORF">ALNC14_132480</name>
</gene>
<dbReference type="PANTHER" id="PTHR45694">
    <property type="entry name" value="GLUTAREDOXIN 2"/>
    <property type="match status" value="1"/>
</dbReference>
<dbReference type="InterPro" id="IPR011899">
    <property type="entry name" value="Glutaredoxin_euk/vir"/>
</dbReference>
<dbReference type="Gene3D" id="3.40.30.10">
    <property type="entry name" value="Glutaredoxin"/>
    <property type="match status" value="1"/>
</dbReference>
<accession>F0X022</accession>
<dbReference type="InterPro" id="IPR036249">
    <property type="entry name" value="Thioredoxin-like_sf"/>
</dbReference>
<dbReference type="NCBIfam" id="TIGR02180">
    <property type="entry name" value="GRX_euk"/>
    <property type="match status" value="1"/>
</dbReference>
<feature type="domain" description="Glutaredoxin" evidence="1">
    <location>
        <begin position="39"/>
        <end position="100"/>
    </location>
</feature>
<reference evidence="2" key="1">
    <citation type="journal article" date="2011" name="PLoS Biol.">
        <title>Gene gain and loss during evolution of obligate parasitism in the white rust pathogen of Arabidopsis thaliana.</title>
        <authorList>
            <person name="Kemen E."/>
            <person name="Gardiner A."/>
            <person name="Schultz-Larsen T."/>
            <person name="Kemen A.C."/>
            <person name="Balmuth A.L."/>
            <person name="Robert-Seilaniantz A."/>
            <person name="Bailey K."/>
            <person name="Holub E."/>
            <person name="Studholme D.J."/>
            <person name="Maclean D."/>
            <person name="Jones J.D."/>
        </authorList>
    </citation>
    <scope>NUCLEOTIDE SEQUENCE</scope>
</reference>
<organism evidence="2">
    <name type="scientific">Albugo laibachii Nc14</name>
    <dbReference type="NCBI Taxonomy" id="890382"/>
    <lineage>
        <taxon>Eukaryota</taxon>
        <taxon>Sar</taxon>
        <taxon>Stramenopiles</taxon>
        <taxon>Oomycota</taxon>
        <taxon>Peronosporomycetes</taxon>
        <taxon>Albuginales</taxon>
        <taxon>Albuginaceae</taxon>
        <taxon>Albugo</taxon>
    </lineage>
</organism>
<dbReference type="PROSITE" id="PS51354">
    <property type="entry name" value="GLUTAREDOXIN_2"/>
    <property type="match status" value="1"/>
</dbReference>
<dbReference type="CDD" id="cd03419">
    <property type="entry name" value="GRX_GRXh_1_2_like"/>
    <property type="match status" value="1"/>
</dbReference>
<dbReference type="HOGENOM" id="CLU_026126_7_2_1"/>
<dbReference type="GO" id="GO:0015038">
    <property type="term" value="F:glutathione disulfide oxidoreductase activity"/>
    <property type="evidence" value="ECO:0007669"/>
    <property type="project" value="TreeGrafter"/>
</dbReference>
<dbReference type="AlphaFoldDB" id="F0X022"/>
<dbReference type="FunFam" id="3.40.30.10:FF:000093">
    <property type="entry name" value="Glutaredoxin 2"/>
    <property type="match status" value="1"/>
</dbReference>
<protein>
    <submittedName>
        <fullName evidence="2">Glutaredoxin putative</fullName>
    </submittedName>
</protein>